<dbReference type="Gene3D" id="3.90.180.10">
    <property type="entry name" value="Medium-chain alcohol dehydrogenases, catalytic domain"/>
    <property type="match status" value="1"/>
</dbReference>
<dbReference type="SUPFAM" id="SSF51735">
    <property type="entry name" value="NAD(P)-binding Rossmann-fold domains"/>
    <property type="match status" value="1"/>
</dbReference>
<sequence length="333" mass="34736">MGDVPTVTTAAYITGHGSPDAIRVGELPVPEPGPTDVIVRTEALAVNHVDAFVRSGSYRTHTPFPFVIGRDLVGTVAARGAGVAEFRAGDRVWCNSLGHAGRQGSFARYALVPVERLYRLPDAADPGAAVAVLHTAATAHIGLFREARLRAGETVVVTGAAGGVGSALVQLASFAGAKVVATASGRDAEWCRSLGAHTVIDHHDPQAMDRVGEAVPEGAAIFWDNTGRNDIEAALPVLADGARIIVMSGPGSRPILPVGEIYTRDVSVHGFVISKASVADLRSAAATINALLAADRLHARIGTTLPLTRAADAHRLQETRGPQRPRGRIVVLP</sequence>
<evidence type="ECO:0000259" key="2">
    <source>
        <dbReference type="SMART" id="SM00829"/>
    </source>
</evidence>
<dbReference type="PANTHER" id="PTHR44154">
    <property type="entry name" value="QUINONE OXIDOREDUCTASE"/>
    <property type="match status" value="1"/>
</dbReference>
<dbReference type="RefSeq" id="WP_345472630.1">
    <property type="nucleotide sequence ID" value="NZ_BAABHF010000046.1"/>
</dbReference>
<evidence type="ECO:0000313" key="4">
    <source>
        <dbReference type="Proteomes" id="UP001500503"/>
    </source>
</evidence>
<accession>A0ABP8QX82</accession>
<comment type="caution">
    <text evidence="3">The sequence shown here is derived from an EMBL/GenBank/DDBJ whole genome shotgun (WGS) entry which is preliminary data.</text>
</comment>
<keyword evidence="4" id="KW-1185">Reference proteome</keyword>
<feature type="domain" description="Enoyl reductase (ER)" evidence="2">
    <location>
        <begin position="17"/>
        <end position="331"/>
    </location>
</feature>
<dbReference type="EMBL" id="BAABHF010000046">
    <property type="protein sequence ID" value="GAA4512414.1"/>
    <property type="molecule type" value="Genomic_DNA"/>
</dbReference>
<evidence type="ECO:0000313" key="3">
    <source>
        <dbReference type="EMBL" id="GAA4512414.1"/>
    </source>
</evidence>
<protein>
    <submittedName>
        <fullName evidence="3">Zinc-binding dehydrogenase</fullName>
    </submittedName>
</protein>
<dbReference type="Gene3D" id="3.40.50.720">
    <property type="entry name" value="NAD(P)-binding Rossmann-like Domain"/>
    <property type="match status" value="1"/>
</dbReference>
<dbReference type="SUPFAM" id="SSF50129">
    <property type="entry name" value="GroES-like"/>
    <property type="match status" value="1"/>
</dbReference>
<keyword evidence="1" id="KW-0521">NADP</keyword>
<gene>
    <name evidence="3" type="ORF">GCM10023191_078090</name>
</gene>
<dbReference type="InterPro" id="IPR011032">
    <property type="entry name" value="GroES-like_sf"/>
</dbReference>
<dbReference type="InterPro" id="IPR051603">
    <property type="entry name" value="Zinc-ADH_QOR/CCCR"/>
</dbReference>
<name>A0ABP8QX82_9ACTN</name>
<proteinExistence type="predicted"/>
<reference evidence="4" key="1">
    <citation type="journal article" date="2019" name="Int. J. Syst. Evol. Microbiol.">
        <title>The Global Catalogue of Microorganisms (GCM) 10K type strain sequencing project: providing services to taxonomists for standard genome sequencing and annotation.</title>
        <authorList>
            <consortium name="The Broad Institute Genomics Platform"/>
            <consortium name="The Broad Institute Genome Sequencing Center for Infectious Disease"/>
            <person name="Wu L."/>
            <person name="Ma J."/>
        </authorList>
    </citation>
    <scope>NUCLEOTIDE SEQUENCE [LARGE SCALE GENOMIC DNA]</scope>
    <source>
        <strain evidence="4">JCM 17933</strain>
    </source>
</reference>
<dbReference type="SMART" id="SM00829">
    <property type="entry name" value="PKS_ER"/>
    <property type="match status" value="1"/>
</dbReference>
<dbReference type="PANTHER" id="PTHR44154:SF1">
    <property type="entry name" value="QUINONE OXIDOREDUCTASE"/>
    <property type="match status" value="1"/>
</dbReference>
<dbReference type="InterPro" id="IPR020843">
    <property type="entry name" value="ER"/>
</dbReference>
<dbReference type="Pfam" id="PF00107">
    <property type="entry name" value="ADH_zinc_N"/>
    <property type="match status" value="1"/>
</dbReference>
<dbReference type="CDD" id="cd08253">
    <property type="entry name" value="zeta_crystallin"/>
    <property type="match status" value="1"/>
</dbReference>
<dbReference type="InterPro" id="IPR013149">
    <property type="entry name" value="ADH-like_C"/>
</dbReference>
<dbReference type="InterPro" id="IPR013154">
    <property type="entry name" value="ADH-like_N"/>
</dbReference>
<organism evidence="3 4">
    <name type="scientific">Actinoallomurus oryzae</name>
    <dbReference type="NCBI Taxonomy" id="502180"/>
    <lineage>
        <taxon>Bacteria</taxon>
        <taxon>Bacillati</taxon>
        <taxon>Actinomycetota</taxon>
        <taxon>Actinomycetes</taxon>
        <taxon>Streptosporangiales</taxon>
        <taxon>Thermomonosporaceae</taxon>
        <taxon>Actinoallomurus</taxon>
    </lineage>
</organism>
<dbReference type="InterPro" id="IPR036291">
    <property type="entry name" value="NAD(P)-bd_dom_sf"/>
</dbReference>
<dbReference type="Pfam" id="PF08240">
    <property type="entry name" value="ADH_N"/>
    <property type="match status" value="1"/>
</dbReference>
<evidence type="ECO:0000256" key="1">
    <source>
        <dbReference type="ARBA" id="ARBA00022857"/>
    </source>
</evidence>
<dbReference type="Proteomes" id="UP001500503">
    <property type="component" value="Unassembled WGS sequence"/>
</dbReference>